<name>A0A2V1E9X9_9PLEO</name>
<evidence type="ECO:0000313" key="4">
    <source>
        <dbReference type="Proteomes" id="UP000244855"/>
    </source>
</evidence>
<feature type="domain" description="Zn(2)-C6 fungal-type" evidence="2">
    <location>
        <begin position="13"/>
        <end position="42"/>
    </location>
</feature>
<dbReference type="PANTHER" id="PTHR31668">
    <property type="entry name" value="GLUCOSE TRANSPORT TRANSCRIPTION REGULATOR RGT1-RELATED-RELATED"/>
    <property type="match status" value="1"/>
</dbReference>
<dbReference type="InterPro" id="IPR001138">
    <property type="entry name" value="Zn2Cys6_DnaBD"/>
</dbReference>
<dbReference type="OrthoDB" id="4132249at2759"/>
<dbReference type="CDD" id="cd00067">
    <property type="entry name" value="GAL4"/>
    <property type="match status" value="1"/>
</dbReference>
<dbReference type="SMART" id="SM00066">
    <property type="entry name" value="GAL4"/>
    <property type="match status" value="1"/>
</dbReference>
<keyword evidence="1" id="KW-0539">Nucleus</keyword>
<dbReference type="GO" id="GO:0008270">
    <property type="term" value="F:zinc ion binding"/>
    <property type="evidence" value="ECO:0007669"/>
    <property type="project" value="InterPro"/>
</dbReference>
<sequence length="533" mass="59731">MNRTPARKVVPQACDACRRRKTKCHGRMPCQPCTSASLPCTFNTSQKKGGNRGVRATTLNQLREEYATSNRNGINIQNSESESHHALPSIKPLLSRSLSPTGLESIAIDTCVEVYLRRIHPIVPLLNSDLLREEANKATTSLMSRQFILSFCAYVLTFGKVLNDPTAIPVVDIGPQLVKSALEIQNVDRITRPCGLSLYISFFLYGAHAGMGDYRQGWFYLREATTLFTMQKPGDEWYDRDTYRRIFWILLISERAHAIRRQRPITLLITPSTPPLPLLSPPERGLHYLSSLFRPFDEAFFALWNFSREDCSKEWLIALEASVRTALPPLLDDISHDQVANIRVSQLWLQIKLWELFPRFGFLSSSESIYECLTFRYPLRISRDLTSLIEKLPRDSLCVHGVGMTEKIFDITCALADVLPFINTSSSPNRTDLDRLIPLTTLLSTLPSGREKFVPLLHAKLHELQPNLVPALVEAAGGLGGVEDENDGEERRLLGLGVGGVMSPGTRFLYEEEVGRGLFADLRRGGGGLGFAS</sequence>
<dbReference type="PANTHER" id="PTHR31668:SF20">
    <property type="entry name" value="ZN(II)2CYS6 TRANSCRIPTION FACTOR (EUROFUNG)"/>
    <property type="match status" value="1"/>
</dbReference>
<dbReference type="InterPro" id="IPR050797">
    <property type="entry name" value="Carb_Metab_Trans_Reg"/>
</dbReference>
<dbReference type="InterPro" id="IPR036864">
    <property type="entry name" value="Zn2-C6_fun-type_DNA-bd_sf"/>
</dbReference>
<protein>
    <recommendedName>
        <fullName evidence="2">Zn(2)-C6 fungal-type domain-containing protein</fullName>
    </recommendedName>
</protein>
<proteinExistence type="predicted"/>
<evidence type="ECO:0000259" key="2">
    <source>
        <dbReference type="PROSITE" id="PS50048"/>
    </source>
</evidence>
<evidence type="ECO:0000256" key="1">
    <source>
        <dbReference type="ARBA" id="ARBA00023242"/>
    </source>
</evidence>
<evidence type="ECO:0000313" key="3">
    <source>
        <dbReference type="EMBL" id="PVI07337.1"/>
    </source>
</evidence>
<accession>A0A2V1E9X9</accession>
<dbReference type="STRING" id="97972.A0A2V1E9X9"/>
<dbReference type="AlphaFoldDB" id="A0A2V1E9X9"/>
<dbReference type="Proteomes" id="UP000244855">
    <property type="component" value="Unassembled WGS sequence"/>
</dbReference>
<dbReference type="GO" id="GO:0000981">
    <property type="term" value="F:DNA-binding transcription factor activity, RNA polymerase II-specific"/>
    <property type="evidence" value="ECO:0007669"/>
    <property type="project" value="InterPro"/>
</dbReference>
<dbReference type="Gene3D" id="4.10.240.10">
    <property type="entry name" value="Zn(2)-C6 fungal-type DNA-binding domain"/>
    <property type="match status" value="1"/>
</dbReference>
<dbReference type="PROSITE" id="PS00463">
    <property type="entry name" value="ZN2_CY6_FUNGAL_1"/>
    <property type="match status" value="1"/>
</dbReference>
<dbReference type="PROSITE" id="PS50048">
    <property type="entry name" value="ZN2_CY6_FUNGAL_2"/>
    <property type="match status" value="1"/>
</dbReference>
<gene>
    <name evidence="3" type="ORF">DM02DRAFT_580620</name>
</gene>
<dbReference type="EMBL" id="KZ805304">
    <property type="protein sequence ID" value="PVI07337.1"/>
    <property type="molecule type" value="Genomic_DNA"/>
</dbReference>
<reference evidence="3 4" key="1">
    <citation type="journal article" date="2018" name="Sci. Rep.">
        <title>Comparative genomics provides insights into the lifestyle and reveals functional heterogeneity of dark septate endophytic fungi.</title>
        <authorList>
            <person name="Knapp D.G."/>
            <person name="Nemeth J.B."/>
            <person name="Barry K."/>
            <person name="Hainaut M."/>
            <person name="Henrissat B."/>
            <person name="Johnson J."/>
            <person name="Kuo A."/>
            <person name="Lim J.H.P."/>
            <person name="Lipzen A."/>
            <person name="Nolan M."/>
            <person name="Ohm R.A."/>
            <person name="Tamas L."/>
            <person name="Grigoriev I.V."/>
            <person name="Spatafora J.W."/>
            <person name="Nagy L.G."/>
            <person name="Kovacs G.M."/>
        </authorList>
    </citation>
    <scope>NUCLEOTIDE SEQUENCE [LARGE SCALE GENOMIC DNA]</scope>
    <source>
        <strain evidence="3 4">DSE2036</strain>
    </source>
</reference>
<keyword evidence="4" id="KW-1185">Reference proteome</keyword>
<dbReference type="CDD" id="cd12148">
    <property type="entry name" value="fungal_TF_MHR"/>
    <property type="match status" value="1"/>
</dbReference>
<organism evidence="3 4">
    <name type="scientific">Periconia macrospinosa</name>
    <dbReference type="NCBI Taxonomy" id="97972"/>
    <lineage>
        <taxon>Eukaryota</taxon>
        <taxon>Fungi</taxon>
        <taxon>Dikarya</taxon>
        <taxon>Ascomycota</taxon>
        <taxon>Pezizomycotina</taxon>
        <taxon>Dothideomycetes</taxon>
        <taxon>Pleosporomycetidae</taxon>
        <taxon>Pleosporales</taxon>
        <taxon>Massarineae</taxon>
        <taxon>Periconiaceae</taxon>
        <taxon>Periconia</taxon>
    </lineage>
</organism>
<dbReference type="SUPFAM" id="SSF57701">
    <property type="entry name" value="Zn2/Cys6 DNA-binding domain"/>
    <property type="match status" value="1"/>
</dbReference>
<dbReference type="Pfam" id="PF00172">
    <property type="entry name" value="Zn_clus"/>
    <property type="match status" value="1"/>
</dbReference>